<evidence type="ECO:0000313" key="4">
    <source>
        <dbReference type="Proteomes" id="UP000315295"/>
    </source>
</evidence>
<dbReference type="PANTHER" id="PTHR33826">
    <property type="entry name" value="F20B24.21"/>
    <property type="match status" value="1"/>
</dbReference>
<feature type="transmembrane region" description="Helical" evidence="2">
    <location>
        <begin position="91"/>
        <end position="112"/>
    </location>
</feature>
<dbReference type="AlphaFoldDB" id="A0A540K511"/>
<feature type="transmembrane region" description="Helical" evidence="2">
    <location>
        <begin position="49"/>
        <end position="71"/>
    </location>
</feature>
<feature type="region of interest" description="Disordered" evidence="1">
    <location>
        <begin position="1"/>
        <end position="27"/>
    </location>
</feature>
<name>A0A540K511_MALBA</name>
<evidence type="ECO:0000313" key="3">
    <source>
        <dbReference type="EMBL" id="TQD69311.1"/>
    </source>
</evidence>
<comment type="caution">
    <text evidence="3">The sequence shown here is derived from an EMBL/GenBank/DDBJ whole genome shotgun (WGS) entry which is preliminary data.</text>
</comment>
<keyword evidence="2" id="KW-0812">Transmembrane</keyword>
<accession>A0A540K511</accession>
<evidence type="ECO:0000256" key="2">
    <source>
        <dbReference type="SAM" id="Phobius"/>
    </source>
</evidence>
<sequence length="113" mass="12984">MGKSEANLQQQQQQQQQRQTQEAQNSSGLICPRCSVVFRKIGKELSFRCVAVLILSFSILLSGIFWIPHYYANSSQFDAKEEIKLSGMSTFPSLFLSLLCFLLHFTLIIHFFF</sequence>
<dbReference type="Proteomes" id="UP000315295">
    <property type="component" value="Unassembled WGS sequence"/>
</dbReference>
<keyword evidence="4" id="KW-1185">Reference proteome</keyword>
<reference evidence="3 4" key="1">
    <citation type="journal article" date="2019" name="G3 (Bethesda)">
        <title>Sequencing of a Wild Apple (Malus baccata) Genome Unravels the Differences Between Cultivated and Wild Apple Species Regarding Disease Resistance and Cold Tolerance.</title>
        <authorList>
            <person name="Chen X."/>
        </authorList>
    </citation>
    <scope>NUCLEOTIDE SEQUENCE [LARGE SCALE GENOMIC DNA]</scope>
    <source>
        <strain evidence="4">cv. Shandingzi</strain>
        <tissue evidence="3">Leaves</tissue>
    </source>
</reference>
<keyword evidence="2" id="KW-1133">Transmembrane helix</keyword>
<organism evidence="3 4">
    <name type="scientific">Malus baccata</name>
    <name type="common">Siberian crab apple</name>
    <name type="synonym">Pyrus baccata</name>
    <dbReference type="NCBI Taxonomy" id="106549"/>
    <lineage>
        <taxon>Eukaryota</taxon>
        <taxon>Viridiplantae</taxon>
        <taxon>Streptophyta</taxon>
        <taxon>Embryophyta</taxon>
        <taxon>Tracheophyta</taxon>
        <taxon>Spermatophyta</taxon>
        <taxon>Magnoliopsida</taxon>
        <taxon>eudicotyledons</taxon>
        <taxon>Gunneridae</taxon>
        <taxon>Pentapetalae</taxon>
        <taxon>rosids</taxon>
        <taxon>fabids</taxon>
        <taxon>Rosales</taxon>
        <taxon>Rosaceae</taxon>
        <taxon>Amygdaloideae</taxon>
        <taxon>Maleae</taxon>
        <taxon>Malus</taxon>
    </lineage>
</organism>
<evidence type="ECO:0000256" key="1">
    <source>
        <dbReference type="SAM" id="MobiDB-lite"/>
    </source>
</evidence>
<feature type="compositionally biased region" description="Low complexity" evidence="1">
    <location>
        <begin position="9"/>
        <end position="24"/>
    </location>
</feature>
<proteinExistence type="predicted"/>
<dbReference type="PANTHER" id="PTHR33826:SF4">
    <property type="entry name" value="F20B24.21"/>
    <property type="match status" value="1"/>
</dbReference>
<gene>
    <name evidence="3" type="ORF">C1H46_045156</name>
</gene>
<protein>
    <submittedName>
        <fullName evidence="3">Uncharacterized protein</fullName>
    </submittedName>
</protein>
<dbReference type="EMBL" id="VIEB01004012">
    <property type="protein sequence ID" value="TQD69311.1"/>
    <property type="molecule type" value="Genomic_DNA"/>
</dbReference>
<keyword evidence="2" id="KW-0472">Membrane</keyword>